<dbReference type="AlphaFoldDB" id="A0A9P7ZYG5"/>
<accession>A0A9P7ZYG5</accession>
<reference evidence="1" key="1">
    <citation type="submission" date="2021-07" db="EMBL/GenBank/DDBJ databases">
        <title>Draft genome of Mortierella alpina, strain LL118, isolated from an aspen leaf litter sample.</title>
        <authorList>
            <person name="Yang S."/>
            <person name="Vinatzer B.A."/>
        </authorList>
    </citation>
    <scope>NUCLEOTIDE SEQUENCE</scope>
    <source>
        <strain evidence="1">LL118</strain>
    </source>
</reference>
<name>A0A9P7ZYG5_MORAP</name>
<dbReference type="Proteomes" id="UP000717515">
    <property type="component" value="Unassembled WGS sequence"/>
</dbReference>
<protein>
    <submittedName>
        <fullName evidence="1">Uncharacterized protein</fullName>
    </submittedName>
</protein>
<evidence type="ECO:0000313" key="2">
    <source>
        <dbReference type="Proteomes" id="UP000717515"/>
    </source>
</evidence>
<evidence type="ECO:0000313" key="1">
    <source>
        <dbReference type="EMBL" id="KAG9319094.1"/>
    </source>
</evidence>
<comment type="caution">
    <text evidence="1">The sequence shown here is derived from an EMBL/GenBank/DDBJ whole genome shotgun (WGS) entry which is preliminary data.</text>
</comment>
<proteinExistence type="predicted"/>
<sequence>MFYDLPSPDAPPNQAEMILTKYPTKRHLPLFGVSGCGKTRTAVDLLSRTWGLYFNAGAEDYGSGDMHSLDKDVLTYREDYMSEDMRRNTLRVQCLTYGLLYSRLLILEYCLSIAGKNTFSCQRWMLLQVATPAFQDIFQKLFRLINNLIHVRHQAGTSVNMAMAIITQQRFERVQGLIRSCSSPSTLHFKFLVILDESQVLGRLSSASFFDSDGTTVRPLLAPVLYAFRRLAGDASQDVCVMPCGTGLGSYDLTWAGGSASGGKLTRKEYHSSKLSGMVLDFAGWANEAAISSYLGRLCQGLDNEARRRLTQLIPPEAISRLFRDLRGRFRPIVSSIEDIIEEDDPMAWEGCILERVYRLTTADRPFTAIDKRRLEGNLCGELRRMFELVRHDSGSVAFAEFRNVEATLRLAVATFITQGGYMAFKGPLPELVEAAFGRIRLVRDGMYSTIDEPFATTIDEPFSTTIDEPFATTIDEPFAILAADNYFQSLDPDYTQHRHDQLVRAPTEQIRGKEWEFSIPFEMVHVFHKKTVSRRLFHDAEPPHSMFQHEADIVGWSGSMRTTGSQEMSTADFLIAHIKNNSERNQQAVPPFFYPEERLAGPDIVFVVRFSGLALDKSLDKAVDSSSTLSPGSASDDIICPVFVQLKLCAKLSESDVKKARGTVQPSKIESHGVKLSKYCQPHGHFISLIVSYPVELADYFIDTPLKSHKEGLKEITLTIDDSNIDDLFSEKHVRVIKSTKRLAVEMAATAKEVKLRRVAFDSPKIQNSVAV</sequence>
<gene>
    <name evidence="1" type="ORF">KVV02_006539</name>
</gene>
<dbReference type="EMBL" id="JAIFTL010000659">
    <property type="protein sequence ID" value="KAG9319094.1"/>
    <property type="molecule type" value="Genomic_DNA"/>
</dbReference>
<organism evidence="1 2">
    <name type="scientific">Mortierella alpina</name>
    <name type="common">Oleaginous fungus</name>
    <name type="synonym">Mortierella renispora</name>
    <dbReference type="NCBI Taxonomy" id="64518"/>
    <lineage>
        <taxon>Eukaryota</taxon>
        <taxon>Fungi</taxon>
        <taxon>Fungi incertae sedis</taxon>
        <taxon>Mucoromycota</taxon>
        <taxon>Mortierellomycotina</taxon>
        <taxon>Mortierellomycetes</taxon>
        <taxon>Mortierellales</taxon>
        <taxon>Mortierellaceae</taxon>
        <taxon>Mortierella</taxon>
    </lineage>
</organism>